<dbReference type="AlphaFoldDB" id="A0A672QUV4"/>
<sequence>MVLNKTITACKAPLKKRLFLELVPTFKQNLQECRFVDAGKQLITREDRLFELKQDGIGSKIKLVEEEEDSEARLAKDYEDWMESVMRMLENSLDLQSLEEQELLKGAVQAILQEEEQDMRWKGFQEKERPPWRPRRCKQNHEALLERLVQRRMEEAQSDPRVEIHSSLQQTIICNAKQLKEDLLKVVTWVSSCYPEQENVCQFYATLYHKTFSARLREVAEYTLCDKDCVLLLQWVNQDYPNTCLHNILDREETVWKERELPQLRDQVYCCDQAIDIIENAHLFPENIKTDCLSLLATMTESSHCYFTSNMHRELKVKATFCYFHYYVMKQKNKRIFGQCSELLGGMHKEFLAEYVRKMMKQKIKLSNKAQQQMAASSLCINSERIHTYFTAAGSNLDWLKDILPNLAGLLQLQDPDSIKLELVTLMKLYPDLSERHISAWLRLKGSLSPSDLKMILKSVTCSQNQLSEQQDSLRFSRSFFSTVRIK</sequence>
<dbReference type="GO" id="GO:0000149">
    <property type="term" value="F:SNARE binding"/>
    <property type="evidence" value="ECO:0007669"/>
    <property type="project" value="TreeGrafter"/>
</dbReference>
<reference evidence="2" key="2">
    <citation type="submission" date="2025-09" db="UniProtKB">
        <authorList>
            <consortium name="Ensembl"/>
        </authorList>
    </citation>
    <scope>IDENTIFICATION</scope>
</reference>
<name>A0A672QUV4_SINGR</name>
<evidence type="ECO:0000313" key="3">
    <source>
        <dbReference type="Proteomes" id="UP000472262"/>
    </source>
</evidence>
<protein>
    <submittedName>
        <fullName evidence="2">Tumor necrosis factor alpha-induced protein 2-like</fullName>
    </submittedName>
</protein>
<dbReference type="GO" id="GO:0051601">
    <property type="term" value="P:exocyst localization"/>
    <property type="evidence" value="ECO:0007669"/>
    <property type="project" value="TreeGrafter"/>
</dbReference>
<dbReference type="PANTHER" id="PTHR21292">
    <property type="entry name" value="EXOCYST COMPLEX COMPONENT SEC6-RELATED"/>
    <property type="match status" value="1"/>
</dbReference>
<keyword evidence="3" id="KW-1185">Reference proteome</keyword>
<dbReference type="PANTHER" id="PTHR21292:SF4">
    <property type="entry name" value="TUMOR NECROSIS FACTOR ALPHA-INDUCED PROTEIN 2"/>
    <property type="match status" value="1"/>
</dbReference>
<organism evidence="2 3">
    <name type="scientific">Sinocyclocheilus grahami</name>
    <name type="common">Dianchi golden-line fish</name>
    <name type="synonym">Barbus grahami</name>
    <dbReference type="NCBI Taxonomy" id="75366"/>
    <lineage>
        <taxon>Eukaryota</taxon>
        <taxon>Metazoa</taxon>
        <taxon>Chordata</taxon>
        <taxon>Craniata</taxon>
        <taxon>Vertebrata</taxon>
        <taxon>Euteleostomi</taxon>
        <taxon>Actinopterygii</taxon>
        <taxon>Neopterygii</taxon>
        <taxon>Teleostei</taxon>
        <taxon>Ostariophysi</taxon>
        <taxon>Cypriniformes</taxon>
        <taxon>Cyprinidae</taxon>
        <taxon>Cyprininae</taxon>
        <taxon>Sinocyclocheilus</taxon>
    </lineage>
</organism>
<dbReference type="Proteomes" id="UP000472262">
    <property type="component" value="Unassembled WGS sequence"/>
</dbReference>
<dbReference type="InterPro" id="IPR010326">
    <property type="entry name" value="EXOC3/Sec6"/>
</dbReference>
<gene>
    <name evidence="2" type="primary">LOC107582485</name>
</gene>
<dbReference type="Ensembl" id="ENSSGRT00000085036.1">
    <property type="protein sequence ID" value="ENSSGRP00000079851.1"/>
    <property type="gene ID" value="ENSSGRG00000040471.1"/>
</dbReference>
<reference evidence="2" key="1">
    <citation type="submission" date="2025-08" db="UniProtKB">
        <authorList>
            <consortium name="Ensembl"/>
        </authorList>
    </citation>
    <scope>IDENTIFICATION</scope>
</reference>
<evidence type="ECO:0000256" key="1">
    <source>
        <dbReference type="ARBA" id="ARBA00009447"/>
    </source>
</evidence>
<dbReference type="Gene3D" id="1.10.357.70">
    <property type="entry name" value="Exocyst complex component Sec6, C-terminal domain"/>
    <property type="match status" value="1"/>
</dbReference>
<dbReference type="GO" id="GO:0000145">
    <property type="term" value="C:exocyst"/>
    <property type="evidence" value="ECO:0007669"/>
    <property type="project" value="InterPro"/>
</dbReference>
<accession>A0A672QUV4</accession>
<proteinExistence type="inferred from homology"/>
<comment type="similarity">
    <text evidence="1">Belongs to the SEC6 family.</text>
</comment>
<evidence type="ECO:0000313" key="2">
    <source>
        <dbReference type="Ensembl" id="ENSSGRP00000079851.1"/>
    </source>
</evidence>
<dbReference type="Pfam" id="PF06046">
    <property type="entry name" value="Sec6"/>
    <property type="match status" value="2"/>
</dbReference>
<dbReference type="InterPro" id="IPR042532">
    <property type="entry name" value="EXOC3/Sec6_C"/>
</dbReference>
<dbReference type="GO" id="GO:0006887">
    <property type="term" value="P:exocytosis"/>
    <property type="evidence" value="ECO:0007669"/>
    <property type="project" value="InterPro"/>
</dbReference>